<accession>A0A9P7BNR0</accession>
<gene>
    <name evidence="2" type="ORF">G6F64_010366</name>
</gene>
<keyword evidence="1" id="KW-0175">Coiled coil</keyword>
<dbReference type="EMBL" id="JAANQT010002127">
    <property type="protein sequence ID" value="KAG1303096.1"/>
    <property type="molecule type" value="Genomic_DNA"/>
</dbReference>
<proteinExistence type="predicted"/>
<organism evidence="2 3">
    <name type="scientific">Rhizopus oryzae</name>
    <name type="common">Mucormycosis agent</name>
    <name type="synonym">Rhizopus arrhizus var. delemar</name>
    <dbReference type="NCBI Taxonomy" id="64495"/>
    <lineage>
        <taxon>Eukaryota</taxon>
        <taxon>Fungi</taxon>
        <taxon>Fungi incertae sedis</taxon>
        <taxon>Mucoromycota</taxon>
        <taxon>Mucoromycotina</taxon>
        <taxon>Mucoromycetes</taxon>
        <taxon>Mucorales</taxon>
        <taxon>Mucorineae</taxon>
        <taxon>Rhizopodaceae</taxon>
        <taxon>Rhizopus</taxon>
    </lineage>
</organism>
<dbReference type="Proteomes" id="UP000716291">
    <property type="component" value="Unassembled WGS sequence"/>
</dbReference>
<dbReference type="Gene3D" id="3.30.420.10">
    <property type="entry name" value="Ribonuclease H-like superfamily/Ribonuclease H"/>
    <property type="match status" value="1"/>
</dbReference>
<keyword evidence="3" id="KW-1185">Reference proteome</keyword>
<evidence type="ECO:0008006" key="4">
    <source>
        <dbReference type="Google" id="ProtNLM"/>
    </source>
</evidence>
<evidence type="ECO:0000313" key="3">
    <source>
        <dbReference type="Proteomes" id="UP000716291"/>
    </source>
</evidence>
<protein>
    <recommendedName>
        <fullName evidence="4">Tc1-like transposase DDE domain-containing protein</fullName>
    </recommendedName>
</protein>
<feature type="coiled-coil region" evidence="1">
    <location>
        <begin position="28"/>
        <end position="55"/>
    </location>
</feature>
<dbReference type="OrthoDB" id="2446457at2759"/>
<evidence type="ECO:0000256" key="1">
    <source>
        <dbReference type="SAM" id="Coils"/>
    </source>
</evidence>
<dbReference type="GO" id="GO:0003676">
    <property type="term" value="F:nucleic acid binding"/>
    <property type="evidence" value="ECO:0007669"/>
    <property type="project" value="InterPro"/>
</dbReference>
<comment type="caution">
    <text evidence="2">The sequence shown here is derived from an EMBL/GenBank/DDBJ whole genome shotgun (WGS) entry which is preliminary data.</text>
</comment>
<evidence type="ECO:0000313" key="2">
    <source>
        <dbReference type="EMBL" id="KAG1303096.1"/>
    </source>
</evidence>
<reference evidence="2" key="1">
    <citation type="journal article" date="2020" name="Microb. Genom.">
        <title>Genetic diversity of clinical and environmental Mucorales isolates obtained from an investigation of mucormycosis cases among solid organ transplant recipients.</title>
        <authorList>
            <person name="Nguyen M.H."/>
            <person name="Kaul D."/>
            <person name="Muto C."/>
            <person name="Cheng S.J."/>
            <person name="Richter R.A."/>
            <person name="Bruno V.M."/>
            <person name="Liu G."/>
            <person name="Beyhan S."/>
            <person name="Sundermann A.J."/>
            <person name="Mounaud S."/>
            <person name="Pasculle A.W."/>
            <person name="Nierman W.C."/>
            <person name="Driscoll E."/>
            <person name="Cumbie R."/>
            <person name="Clancy C.J."/>
            <person name="Dupont C.L."/>
        </authorList>
    </citation>
    <scope>NUCLEOTIDE SEQUENCE</scope>
    <source>
        <strain evidence="2">GL11</strain>
    </source>
</reference>
<dbReference type="AlphaFoldDB" id="A0A9P7BNR0"/>
<dbReference type="InterPro" id="IPR036397">
    <property type="entry name" value="RNaseH_sf"/>
</dbReference>
<name>A0A9P7BNR0_RHIOR</name>
<sequence>MMGFEYWPAQSPDLNLIKHIWNALDRRIERKRLSVKNLQQSKVALQEEWARLDDEFAGRLVRSMKRRYEAIIKVKGGTTEY</sequence>